<proteinExistence type="predicted"/>
<reference evidence="2" key="1">
    <citation type="submission" date="2019-12" db="EMBL/GenBank/DDBJ databases">
        <title>Comparative genomics gives insights into the taxonomy of the Azoarcus-Aromatoleum group and reveals separate origins of nif in the plant-associated Azoarcus and non-plant-associated Aromatoleum sub-groups.</title>
        <authorList>
            <person name="Lafos M."/>
            <person name="Maluk M."/>
            <person name="Batista M."/>
            <person name="Junghare M."/>
            <person name="Carmona M."/>
            <person name="Faoro H."/>
            <person name="Cruz L.M."/>
            <person name="Battistoni F."/>
            <person name="De Souza E."/>
            <person name="Pedrosa F."/>
            <person name="Chen W.-M."/>
            <person name="Poole P.S."/>
            <person name="Dixon R.A."/>
            <person name="James E.K."/>
        </authorList>
    </citation>
    <scope>NUCLEOTIDE SEQUENCE</scope>
    <source>
        <strain evidence="2">NSC3</strain>
    </source>
</reference>
<evidence type="ECO:0000313" key="2">
    <source>
        <dbReference type="EMBL" id="NMG03279.1"/>
    </source>
</evidence>
<accession>A0A972J8B2</accession>
<organism evidence="2 3">
    <name type="scientific">Azoarcus taiwanensis</name>
    <dbReference type="NCBI Taxonomy" id="666964"/>
    <lineage>
        <taxon>Bacteria</taxon>
        <taxon>Pseudomonadati</taxon>
        <taxon>Pseudomonadota</taxon>
        <taxon>Betaproteobacteria</taxon>
        <taxon>Rhodocyclales</taxon>
        <taxon>Zoogloeaceae</taxon>
        <taxon>Azoarcus</taxon>
    </lineage>
</organism>
<comment type="caution">
    <text evidence="2">The sequence shown here is derived from an EMBL/GenBank/DDBJ whole genome shotgun (WGS) entry which is preliminary data.</text>
</comment>
<dbReference type="EMBL" id="WTVM01000050">
    <property type="protein sequence ID" value="NMG03279.1"/>
    <property type="molecule type" value="Genomic_DNA"/>
</dbReference>
<dbReference type="InterPro" id="IPR016040">
    <property type="entry name" value="NAD(P)-bd_dom"/>
</dbReference>
<dbReference type="SUPFAM" id="SSF51735">
    <property type="entry name" value="NAD(P)-binding Rossmann-fold domains"/>
    <property type="match status" value="1"/>
</dbReference>
<evidence type="ECO:0000259" key="1">
    <source>
        <dbReference type="Pfam" id="PF13460"/>
    </source>
</evidence>
<dbReference type="PANTHER" id="PTHR47129">
    <property type="entry name" value="QUINONE OXIDOREDUCTASE 2"/>
    <property type="match status" value="1"/>
</dbReference>
<keyword evidence="3" id="KW-1185">Reference proteome</keyword>
<dbReference type="AlphaFoldDB" id="A0A972J8B2"/>
<dbReference type="Pfam" id="PF13460">
    <property type="entry name" value="NAD_binding_10"/>
    <property type="match status" value="1"/>
</dbReference>
<dbReference type="InterPro" id="IPR036291">
    <property type="entry name" value="NAD(P)-bd_dom_sf"/>
</dbReference>
<dbReference type="Proteomes" id="UP000599523">
    <property type="component" value="Unassembled WGS sequence"/>
</dbReference>
<feature type="domain" description="NAD(P)-binding" evidence="1">
    <location>
        <begin position="11"/>
        <end position="191"/>
    </location>
</feature>
<evidence type="ECO:0000313" key="3">
    <source>
        <dbReference type="Proteomes" id="UP000599523"/>
    </source>
</evidence>
<dbReference type="InterPro" id="IPR052718">
    <property type="entry name" value="NmrA-type_oxidoreductase"/>
</dbReference>
<dbReference type="Gene3D" id="3.40.50.720">
    <property type="entry name" value="NAD(P)-binding Rossmann-like Domain"/>
    <property type="match status" value="1"/>
</dbReference>
<dbReference type="RefSeq" id="WP_168988035.1">
    <property type="nucleotide sequence ID" value="NZ_CAWPHM010000276.1"/>
</dbReference>
<name>A0A972J8B2_9RHOO</name>
<gene>
    <name evidence="2" type="ORF">GPA21_09860</name>
</gene>
<protein>
    <submittedName>
        <fullName evidence="2">NAD(P)H-binding protein</fullName>
    </submittedName>
</protein>
<dbReference type="PANTHER" id="PTHR47129:SF1">
    <property type="entry name" value="NMRA-LIKE DOMAIN-CONTAINING PROTEIN"/>
    <property type="match status" value="1"/>
</dbReference>
<sequence>MNLGPKLLVSGASGQLGRRVLHHLLNTLQVPPDRLIATTRRPEAVSDFASLGVDVRTADFADDVDTLATAFRDASRILVISSEAGPHGVRLAQHRRAIMGAVQAGASHVVYTSMPDPTGSLVSFAPDHAESEAALAASALPGWTVLRNHWYFENWFHSIPQALQSGVWYTAAGEGELANIARDDVARAAVSRASEFSPVW</sequence>